<evidence type="ECO:0000313" key="2">
    <source>
        <dbReference type="Proteomes" id="UP000693794"/>
    </source>
</evidence>
<organism evidence="1 2">
    <name type="scientific">Polaribacter phage Danklef_1</name>
    <dbReference type="NCBI Taxonomy" id="2745646"/>
    <lineage>
        <taxon>Viruses</taxon>
        <taxon>Duplodnaviria</taxon>
        <taxon>Heunggongvirae</taxon>
        <taxon>Uroviricota</taxon>
        <taxon>Caudoviricetes</taxon>
        <taxon>Forsetiviridae</taxon>
        <taxon>Freyavirus</taxon>
        <taxon>Freyavirus danklef</taxon>
    </lineage>
</organism>
<gene>
    <name evidence="1" type="ORF">Danklef1_20</name>
</gene>
<sequence length="108" mass="12537">MKNKTIIILFTITLIALAATGIKRANEAKQENKRLQEKIDYRYTSYDNMFMVENMVVVDSAGVILGNLMLNVNDSIIDAFYSSNKDWRKTRVYDNLKKGRLRILKKTE</sequence>
<reference evidence="1" key="1">
    <citation type="submission" date="2020-07" db="EMBL/GenBank/DDBJ databases">
        <title>Highly diverse flavobacterial phages as mortality factor during North Sea spring blooms.</title>
        <authorList>
            <person name="Bartlau N."/>
            <person name="Wichels A."/>
            <person name="Krohne G."/>
            <person name="Adriaenssens E.M."/>
            <person name="Heins A."/>
            <person name="Fuchs B.M."/>
            <person name="Amann R."/>
            <person name="Moraru C."/>
        </authorList>
    </citation>
    <scope>NUCLEOTIDE SEQUENCE</scope>
</reference>
<keyword evidence="2" id="KW-1185">Reference proteome</keyword>
<evidence type="ECO:0000313" key="1">
    <source>
        <dbReference type="EMBL" id="QQV90500.1"/>
    </source>
</evidence>
<dbReference type="EMBL" id="MT732458">
    <property type="protein sequence ID" value="QQV90500.1"/>
    <property type="molecule type" value="Genomic_DNA"/>
</dbReference>
<accession>A0A8E4ZLS7</accession>
<name>A0A8E4ZLS7_9CAUD</name>
<dbReference type="Proteomes" id="UP000693794">
    <property type="component" value="Segment"/>
</dbReference>
<proteinExistence type="predicted"/>
<protein>
    <submittedName>
        <fullName evidence="1">Uncharacterized protein</fullName>
    </submittedName>
</protein>